<feature type="domain" description="Protein kinase" evidence="3">
    <location>
        <begin position="433"/>
        <end position="718"/>
    </location>
</feature>
<reference evidence="4" key="1">
    <citation type="submission" date="2020-12" db="EMBL/GenBank/DDBJ databases">
        <title>Metabolic potential, ecology and presence of endohyphal bacteria is reflected in genomic diversity of Mucoromycotina.</title>
        <authorList>
            <person name="Muszewska A."/>
            <person name="Okrasinska A."/>
            <person name="Steczkiewicz K."/>
            <person name="Drgas O."/>
            <person name="Orlowska M."/>
            <person name="Perlinska-Lenart U."/>
            <person name="Aleksandrzak-Piekarczyk T."/>
            <person name="Szatraj K."/>
            <person name="Zielenkiewicz U."/>
            <person name="Pilsyk S."/>
            <person name="Malc E."/>
            <person name="Mieczkowski P."/>
            <person name="Kruszewska J.S."/>
            <person name="Biernat P."/>
            <person name="Pawlowska J."/>
        </authorList>
    </citation>
    <scope>NUCLEOTIDE SEQUENCE</scope>
    <source>
        <strain evidence="4">WA0000067209</strain>
    </source>
</reference>
<dbReference type="Gene3D" id="1.10.510.10">
    <property type="entry name" value="Transferase(Phosphotransferase) domain 1"/>
    <property type="match status" value="1"/>
</dbReference>
<evidence type="ECO:0000313" key="4">
    <source>
        <dbReference type="EMBL" id="KAG2174166.1"/>
    </source>
</evidence>
<evidence type="ECO:0000259" key="3">
    <source>
        <dbReference type="PROSITE" id="PS50011"/>
    </source>
</evidence>
<dbReference type="GO" id="GO:0005737">
    <property type="term" value="C:cytoplasm"/>
    <property type="evidence" value="ECO:0007669"/>
    <property type="project" value="TreeGrafter"/>
</dbReference>
<accession>A0A8H7PJ08</accession>
<keyword evidence="2" id="KW-0472">Membrane</keyword>
<dbReference type="GO" id="GO:0044773">
    <property type="term" value="P:mitotic DNA damage checkpoint signaling"/>
    <property type="evidence" value="ECO:0007669"/>
    <property type="project" value="TreeGrafter"/>
</dbReference>
<keyword evidence="5" id="KW-1185">Reference proteome</keyword>
<evidence type="ECO:0000313" key="5">
    <source>
        <dbReference type="Proteomes" id="UP000654370"/>
    </source>
</evidence>
<name>A0A8H7PJ08_MORIS</name>
<sequence>MSQTLFYICLNVNTTSGTTFTTDSWLTTPLQTNQSLSNSASLAQIALDVGQAQAGNAITTSSFTSINSASKTSSRSSTSYSPRPQISASSQSQSCTNQQCTANTTTALTGTLIATKSYLLLLGWPQADNAFYANVSIADYNSYTTDASQELDFSPVSNNVSFSSGTGTGIEEDKFVYLKYGANPELLYFTIDPSGSINLDKSVAVNGSNWVTGDVVFMPNTFTISNETAAMKKRTEPLSLMISGMDSNQNTFVLATNSNNPTDFLSLNNGDNLRATPSATSSPILGTLNKSAHASTNIGAIVGGVIGGLAAVAICIGLFFFLRRRSRRTKLQRHIDELRNSNNRSHFDDLIDERPVHNARRGDATKQDDLPMSESSALQAAILARPLPTLVLPTLNSLPGPSSNSFLADYSHNIQQDTNVDISDYTGADLKRLQKDLKAGETVLEDNYVLTAEPPVKVSQYYTVRTASSLSDKTKQVSLHLFKDTALDQQKALVTFSGLLDGKHTINHIQSYKLPGGGTEEYSAITVTEACSHMKSLASLLHPAQGGHALVDSTDPYFQRLTINSLLQALQHLHQQGISHADLSTHSFFHEGGCVTEWKLGNLEKCRTTGHRVEESNFVSITAPEILTGEELNITKASDIWSLGLTIYEIISGNVFFSSLQTARVFAYTEEGVYLDGFADERAQRLLSRMLSLNPKHRDNIEELMRLWEEGDERHIHNDDEDDDFSIA</sequence>
<proteinExistence type="predicted"/>
<dbReference type="GO" id="GO:0005524">
    <property type="term" value="F:ATP binding"/>
    <property type="evidence" value="ECO:0007669"/>
    <property type="project" value="InterPro"/>
</dbReference>
<feature type="region of interest" description="Disordered" evidence="1">
    <location>
        <begin position="67"/>
        <end position="93"/>
    </location>
</feature>
<gene>
    <name evidence="4" type="ORF">INT43_004186</name>
</gene>
<dbReference type="GO" id="GO:0004674">
    <property type="term" value="F:protein serine/threonine kinase activity"/>
    <property type="evidence" value="ECO:0007669"/>
    <property type="project" value="TreeGrafter"/>
</dbReference>
<dbReference type="SMART" id="SM00220">
    <property type="entry name" value="S_TKc"/>
    <property type="match status" value="1"/>
</dbReference>
<dbReference type="InterPro" id="IPR011009">
    <property type="entry name" value="Kinase-like_dom_sf"/>
</dbReference>
<evidence type="ECO:0000256" key="1">
    <source>
        <dbReference type="SAM" id="MobiDB-lite"/>
    </source>
</evidence>
<keyword evidence="2" id="KW-0812">Transmembrane</keyword>
<dbReference type="Pfam" id="PF00069">
    <property type="entry name" value="Pkinase"/>
    <property type="match status" value="1"/>
</dbReference>
<comment type="caution">
    <text evidence="4">The sequence shown here is derived from an EMBL/GenBank/DDBJ whole genome shotgun (WGS) entry which is preliminary data.</text>
</comment>
<dbReference type="InterPro" id="IPR000719">
    <property type="entry name" value="Prot_kinase_dom"/>
</dbReference>
<dbReference type="GO" id="GO:0005634">
    <property type="term" value="C:nucleus"/>
    <property type="evidence" value="ECO:0007669"/>
    <property type="project" value="TreeGrafter"/>
</dbReference>
<dbReference type="PANTHER" id="PTHR44167:SF24">
    <property type="entry name" value="SERINE_THREONINE-PROTEIN KINASE CHK2"/>
    <property type="match status" value="1"/>
</dbReference>
<dbReference type="Proteomes" id="UP000654370">
    <property type="component" value="Unassembled WGS sequence"/>
</dbReference>
<dbReference type="OrthoDB" id="2289236at2759"/>
<dbReference type="AlphaFoldDB" id="A0A8H7PJ08"/>
<organism evidence="4 5">
    <name type="scientific">Mortierella isabellina</name>
    <name type="common">Filamentous fungus</name>
    <name type="synonym">Umbelopsis isabellina</name>
    <dbReference type="NCBI Taxonomy" id="91625"/>
    <lineage>
        <taxon>Eukaryota</taxon>
        <taxon>Fungi</taxon>
        <taxon>Fungi incertae sedis</taxon>
        <taxon>Mucoromycota</taxon>
        <taxon>Mucoromycotina</taxon>
        <taxon>Umbelopsidomycetes</taxon>
        <taxon>Umbelopsidales</taxon>
        <taxon>Umbelopsidaceae</taxon>
        <taxon>Umbelopsis</taxon>
    </lineage>
</organism>
<dbReference type="PROSITE" id="PS50011">
    <property type="entry name" value="PROTEIN_KINASE_DOM"/>
    <property type="match status" value="1"/>
</dbReference>
<keyword evidence="2" id="KW-1133">Transmembrane helix</keyword>
<feature type="transmembrane region" description="Helical" evidence="2">
    <location>
        <begin position="298"/>
        <end position="322"/>
    </location>
</feature>
<evidence type="ECO:0000256" key="2">
    <source>
        <dbReference type="SAM" id="Phobius"/>
    </source>
</evidence>
<dbReference type="SUPFAM" id="SSF56112">
    <property type="entry name" value="Protein kinase-like (PK-like)"/>
    <property type="match status" value="1"/>
</dbReference>
<dbReference type="PANTHER" id="PTHR44167">
    <property type="entry name" value="OVARIAN-SPECIFIC SERINE/THREONINE-PROTEIN KINASE LOK-RELATED"/>
    <property type="match status" value="1"/>
</dbReference>
<protein>
    <recommendedName>
        <fullName evidence="3">Protein kinase domain-containing protein</fullName>
    </recommendedName>
</protein>
<dbReference type="EMBL" id="JAEPQZ010000013">
    <property type="protein sequence ID" value="KAG2174166.1"/>
    <property type="molecule type" value="Genomic_DNA"/>
</dbReference>